<evidence type="ECO:0000256" key="5">
    <source>
        <dbReference type="ARBA" id="ARBA00022692"/>
    </source>
</evidence>
<dbReference type="PANTHER" id="PTHR43394">
    <property type="entry name" value="ATP-DEPENDENT PERMEASE MDL1, MITOCHONDRIAL"/>
    <property type="match status" value="1"/>
</dbReference>
<keyword evidence="5 11" id="KW-0812">Transmembrane</keyword>
<keyword evidence="6" id="KW-0547">Nucleotide-binding</keyword>
<keyword evidence="4" id="KW-0997">Cell inner membrane</keyword>
<evidence type="ECO:0000256" key="9">
    <source>
        <dbReference type="ARBA" id="ARBA00023055"/>
    </source>
</evidence>
<dbReference type="GO" id="GO:0005524">
    <property type="term" value="F:ATP binding"/>
    <property type="evidence" value="ECO:0007669"/>
    <property type="project" value="UniProtKB-KW"/>
</dbReference>
<keyword evidence="8 11" id="KW-1133">Transmembrane helix</keyword>
<dbReference type="PANTHER" id="PTHR43394:SF1">
    <property type="entry name" value="ATP-BINDING CASSETTE SUB-FAMILY B MEMBER 10, MITOCHONDRIAL"/>
    <property type="match status" value="1"/>
</dbReference>
<evidence type="ECO:0000256" key="3">
    <source>
        <dbReference type="ARBA" id="ARBA00022475"/>
    </source>
</evidence>
<feature type="domain" description="ABC transmembrane type-1" evidence="13">
    <location>
        <begin position="39"/>
        <end position="298"/>
    </location>
</feature>
<dbReference type="SMART" id="SM00382">
    <property type="entry name" value="AAA"/>
    <property type="match status" value="1"/>
</dbReference>
<dbReference type="InterPro" id="IPR039421">
    <property type="entry name" value="Type_1_exporter"/>
</dbReference>
<proteinExistence type="predicted"/>
<evidence type="ECO:0000313" key="15">
    <source>
        <dbReference type="Proteomes" id="UP000054742"/>
    </source>
</evidence>
<evidence type="ECO:0000256" key="1">
    <source>
        <dbReference type="ARBA" id="ARBA00004651"/>
    </source>
</evidence>
<evidence type="ECO:0000256" key="11">
    <source>
        <dbReference type="SAM" id="Phobius"/>
    </source>
</evidence>
<organism evidence="14 15">
    <name type="scientific">Legionella brunensis</name>
    <dbReference type="NCBI Taxonomy" id="29422"/>
    <lineage>
        <taxon>Bacteria</taxon>
        <taxon>Pseudomonadati</taxon>
        <taxon>Pseudomonadota</taxon>
        <taxon>Gammaproteobacteria</taxon>
        <taxon>Legionellales</taxon>
        <taxon>Legionellaceae</taxon>
        <taxon>Legionella</taxon>
    </lineage>
</organism>
<keyword evidence="2" id="KW-0813">Transport</keyword>
<keyword evidence="9" id="KW-0445">Lipid transport</keyword>
<feature type="transmembrane region" description="Helical" evidence="11">
    <location>
        <begin position="157"/>
        <end position="183"/>
    </location>
</feature>
<accession>A0A0W0SJZ3</accession>
<keyword evidence="3" id="KW-1003">Cell membrane</keyword>
<evidence type="ECO:0000256" key="2">
    <source>
        <dbReference type="ARBA" id="ARBA00022448"/>
    </source>
</evidence>
<feature type="transmembrane region" description="Helical" evidence="11">
    <location>
        <begin position="284"/>
        <end position="302"/>
    </location>
</feature>
<dbReference type="InterPro" id="IPR036640">
    <property type="entry name" value="ABC1_TM_sf"/>
</dbReference>
<feature type="transmembrane region" description="Helical" evidence="11">
    <location>
        <begin position="66"/>
        <end position="86"/>
    </location>
</feature>
<evidence type="ECO:0000259" key="12">
    <source>
        <dbReference type="PROSITE" id="PS50893"/>
    </source>
</evidence>
<evidence type="ECO:0000259" key="13">
    <source>
        <dbReference type="PROSITE" id="PS50929"/>
    </source>
</evidence>
<dbReference type="SUPFAM" id="SSF90123">
    <property type="entry name" value="ABC transporter transmembrane region"/>
    <property type="match status" value="1"/>
</dbReference>
<dbReference type="GO" id="GO:0006869">
    <property type="term" value="P:lipid transport"/>
    <property type="evidence" value="ECO:0007669"/>
    <property type="project" value="UniProtKB-KW"/>
</dbReference>
<dbReference type="SUPFAM" id="SSF52540">
    <property type="entry name" value="P-loop containing nucleoside triphosphate hydrolases"/>
    <property type="match status" value="1"/>
</dbReference>
<dbReference type="InterPro" id="IPR017871">
    <property type="entry name" value="ABC_transporter-like_CS"/>
</dbReference>
<dbReference type="Gene3D" id="3.40.50.300">
    <property type="entry name" value="P-loop containing nucleotide triphosphate hydrolases"/>
    <property type="match status" value="1"/>
</dbReference>
<evidence type="ECO:0000256" key="8">
    <source>
        <dbReference type="ARBA" id="ARBA00022989"/>
    </source>
</evidence>
<evidence type="ECO:0000256" key="4">
    <source>
        <dbReference type="ARBA" id="ARBA00022519"/>
    </source>
</evidence>
<reference evidence="14 15" key="1">
    <citation type="submission" date="2015-11" db="EMBL/GenBank/DDBJ databases">
        <title>Genomic analysis of 38 Legionella species identifies large and diverse effector repertoires.</title>
        <authorList>
            <person name="Burstein D."/>
            <person name="Amaro F."/>
            <person name="Zusman T."/>
            <person name="Lifshitz Z."/>
            <person name="Cohen O."/>
            <person name="Gilbert J.A."/>
            <person name="Pupko T."/>
            <person name="Shuman H.A."/>
            <person name="Segal G."/>
        </authorList>
    </citation>
    <scope>NUCLEOTIDE SEQUENCE [LARGE SCALE GENOMIC DNA]</scope>
    <source>
        <strain evidence="14 15">ATCC 43878</strain>
    </source>
</reference>
<keyword evidence="7 14" id="KW-0067">ATP-binding</keyword>
<dbReference type="AlphaFoldDB" id="A0A0W0SJZ3"/>
<dbReference type="OrthoDB" id="6336411at2"/>
<comment type="caution">
    <text evidence="14">The sequence shown here is derived from an EMBL/GenBank/DDBJ whole genome shotgun (WGS) entry which is preliminary data.</text>
</comment>
<evidence type="ECO:0000313" key="14">
    <source>
        <dbReference type="EMBL" id="KTC83706.1"/>
    </source>
</evidence>
<name>A0A0W0SJZ3_9GAMM</name>
<evidence type="ECO:0000256" key="7">
    <source>
        <dbReference type="ARBA" id="ARBA00022840"/>
    </source>
</evidence>
<feature type="transmembrane region" description="Helical" evidence="11">
    <location>
        <begin position="250"/>
        <end position="272"/>
    </location>
</feature>
<dbReference type="InterPro" id="IPR003593">
    <property type="entry name" value="AAA+_ATPase"/>
</dbReference>
<dbReference type="Gene3D" id="1.20.1560.10">
    <property type="entry name" value="ABC transporter type 1, transmembrane domain"/>
    <property type="match status" value="1"/>
</dbReference>
<dbReference type="STRING" id="29422.Lbru_1675"/>
<dbReference type="GO" id="GO:0005886">
    <property type="term" value="C:plasma membrane"/>
    <property type="evidence" value="ECO:0007669"/>
    <property type="project" value="UniProtKB-SubCell"/>
</dbReference>
<comment type="subcellular location">
    <subcellularLocation>
        <location evidence="1">Cell membrane</location>
        <topology evidence="1">Multi-pass membrane protein</topology>
    </subcellularLocation>
</comment>
<dbReference type="PROSITE" id="PS50929">
    <property type="entry name" value="ABC_TM1F"/>
    <property type="match status" value="1"/>
</dbReference>
<sequence>MPTIENNKKFSSFFLKVATPYRWWFLAMIMVGIYSSIHSVIQPYVLKVILDRVTTSGATSFVSKCLPPALLLIILSFLITLVWRFYNFLVLKSLPRIKADIVTIATEHLRNQSYAFFQNRMSGDISAKISDLTNNIQNHVNTWFNIARQALTITLSIFMVGTVSWYFSAIFLVVSAVFIYLSYYCASSIRPYAKDYAEAKSKYSGAIVDCFSNILNVLLFARENHEAKYLAHNTNLALEKETKMQVKNMLNASLLGFFAWVLQSTSILLLIYLGSKGQITAGDFAFVFILSITVIDLIWYLTESLLVVGEQAGVCQNALDTIFTPHLQPLNSAKSKLRIREGKIEFKDVNFNYIEGKKTIIDFSLTITGGNKIGLVGFSGAGKSTVVQLMTKLYDIDKGDILIDGQSIKDIHRQSLREHIAFIPQDPSLFHRSIFENIQYGCTEANHEQIISAAKQAHAHEFISQLPQGYETFVGEKGVKLSGGQRQRIAIARAILKNAPILILDEATSSLDSITEELIKKSLNSAMKNRTVIVIAHRLSTLLSMDTIVVMDQGKIIEQGSHSELITLNGFYKNLWDAQSGHSLI</sequence>
<evidence type="ECO:0000256" key="6">
    <source>
        <dbReference type="ARBA" id="ARBA00022741"/>
    </source>
</evidence>
<keyword evidence="10 11" id="KW-0472">Membrane</keyword>
<dbReference type="PROSITE" id="PS00211">
    <property type="entry name" value="ABC_TRANSPORTER_1"/>
    <property type="match status" value="1"/>
</dbReference>
<protein>
    <submittedName>
        <fullName evidence="14">ABC transporter ATP-binding protein</fullName>
    </submittedName>
</protein>
<evidence type="ECO:0000256" key="10">
    <source>
        <dbReference type="ARBA" id="ARBA00023136"/>
    </source>
</evidence>
<dbReference type="GO" id="GO:0015421">
    <property type="term" value="F:ABC-type oligopeptide transporter activity"/>
    <property type="evidence" value="ECO:0007669"/>
    <property type="project" value="TreeGrafter"/>
</dbReference>
<dbReference type="Pfam" id="PF00005">
    <property type="entry name" value="ABC_tran"/>
    <property type="match status" value="1"/>
</dbReference>
<dbReference type="PATRIC" id="fig|29422.6.peg.1780"/>
<dbReference type="InterPro" id="IPR011527">
    <property type="entry name" value="ABC1_TM_dom"/>
</dbReference>
<feature type="transmembrane region" description="Helical" evidence="11">
    <location>
        <begin position="21"/>
        <end position="46"/>
    </location>
</feature>
<dbReference type="RefSeq" id="WP_058441750.1">
    <property type="nucleotide sequence ID" value="NZ_CAAAHU010000027.1"/>
</dbReference>
<keyword evidence="15" id="KW-1185">Reference proteome</keyword>
<dbReference type="InterPro" id="IPR027417">
    <property type="entry name" value="P-loop_NTPase"/>
</dbReference>
<dbReference type="EMBL" id="LNXV01000015">
    <property type="protein sequence ID" value="KTC83706.1"/>
    <property type="molecule type" value="Genomic_DNA"/>
</dbReference>
<gene>
    <name evidence="14" type="primary">abcT</name>
    <name evidence="14" type="ORF">Lbru_1675</name>
</gene>
<dbReference type="FunFam" id="3.40.50.300:FF:000287">
    <property type="entry name" value="Multidrug ABC transporter ATP-binding protein"/>
    <property type="match status" value="1"/>
</dbReference>
<feature type="domain" description="ABC transporter" evidence="12">
    <location>
        <begin position="344"/>
        <end position="578"/>
    </location>
</feature>
<dbReference type="PROSITE" id="PS50893">
    <property type="entry name" value="ABC_TRANSPORTER_2"/>
    <property type="match status" value="1"/>
</dbReference>
<dbReference type="InterPro" id="IPR003439">
    <property type="entry name" value="ABC_transporter-like_ATP-bd"/>
</dbReference>
<dbReference type="Pfam" id="PF00664">
    <property type="entry name" value="ABC_membrane"/>
    <property type="match status" value="1"/>
</dbReference>
<dbReference type="Proteomes" id="UP000054742">
    <property type="component" value="Unassembled WGS sequence"/>
</dbReference>
<dbReference type="GO" id="GO:0016887">
    <property type="term" value="F:ATP hydrolysis activity"/>
    <property type="evidence" value="ECO:0007669"/>
    <property type="project" value="InterPro"/>
</dbReference>